<reference evidence="4" key="1">
    <citation type="journal article" date="1997" name="Microbiology">
        <title>Expression of a Butyrivibrio fibrisolvens E14 gene (cinB) encoding an enzyme with cinnamoyl ester hydrolase activity is negatively regulated by the product of an adjacent gene (cinR).</title>
        <authorList>
            <person name="Dalrymple B.P."/>
            <person name="Swadling Y."/>
        </authorList>
    </citation>
    <scope>NUCLEOTIDE SEQUENCE</scope>
    <source>
        <strain evidence="4">E14</strain>
    </source>
</reference>
<dbReference type="PROSITE" id="PS00708">
    <property type="entry name" value="PRO_ENDOPEP_SER"/>
    <property type="match status" value="1"/>
</dbReference>
<dbReference type="GO" id="GO:0006508">
    <property type="term" value="P:proteolysis"/>
    <property type="evidence" value="ECO:0007669"/>
    <property type="project" value="InterPro"/>
</dbReference>
<dbReference type="InterPro" id="IPR050261">
    <property type="entry name" value="FrsA_esterase"/>
</dbReference>
<dbReference type="InterPro" id="IPR001375">
    <property type="entry name" value="Peptidase_S9_cat"/>
</dbReference>
<dbReference type="AlphaFoldDB" id="P94315"/>
<dbReference type="ESTHER" id="butfi-CINII">
    <property type="family name" value="FAE-Bacterial-promiscuous"/>
</dbReference>
<dbReference type="PROSITE" id="PS51257">
    <property type="entry name" value="PROKAR_LIPOPROTEIN"/>
    <property type="match status" value="1"/>
</dbReference>
<dbReference type="Pfam" id="PF00326">
    <property type="entry name" value="Peptidase_S9"/>
    <property type="match status" value="1"/>
</dbReference>
<dbReference type="InterPro" id="IPR002471">
    <property type="entry name" value="Pept_S9_AS"/>
</dbReference>
<evidence type="ECO:0000256" key="1">
    <source>
        <dbReference type="ARBA" id="ARBA00022801"/>
    </source>
</evidence>
<evidence type="ECO:0000259" key="3">
    <source>
        <dbReference type="Pfam" id="PF00326"/>
    </source>
</evidence>
<dbReference type="InterPro" id="IPR029058">
    <property type="entry name" value="AB_hydrolase_fold"/>
</dbReference>
<organism evidence="4">
    <name type="scientific">Butyrivibrio fibrisolvens</name>
    <dbReference type="NCBI Taxonomy" id="831"/>
    <lineage>
        <taxon>Bacteria</taxon>
        <taxon>Bacillati</taxon>
        <taxon>Bacillota</taxon>
        <taxon>Clostridia</taxon>
        <taxon>Lachnospirales</taxon>
        <taxon>Lachnospiraceae</taxon>
        <taxon>Butyrivibrio</taxon>
    </lineage>
</organism>
<feature type="signal peptide" evidence="2">
    <location>
        <begin position="1"/>
        <end position="17"/>
    </location>
</feature>
<protein>
    <submittedName>
        <fullName evidence="4">CinII</fullName>
    </submittedName>
</protein>
<dbReference type="BRENDA" id="3.1.1.73">
    <property type="organism ID" value="1039"/>
</dbReference>
<sequence length="285" mass="31451">MKKGVFTLLTASLCLLAACGTSSNSSKEIVMKSDYTVNTEVVEIPSGDNTLYGTLYTPETDSKTPLIIMCHGYNGVGDDFQEEGKYFAQNGIATYTLDFCGGSTRSKSTGETKDMTIFTEKADLLNAYNYFKTQDNIDNNNIFLFGGSQGGLVTTLATEELGDEVAGMALYFPALCIADNWRETFPETDMIPKEEEFWGMTLGKNFFESIHDFDVFSEIGSYPNNVLILHGDKDEIVPLSYSEKAASIYEHAKLIVMEGEGHGFAPEAAKTAREDVLSFMKENIR</sequence>
<evidence type="ECO:0000313" key="4">
    <source>
        <dbReference type="EMBL" id="AAB57776.1"/>
    </source>
</evidence>
<proteinExistence type="predicted"/>
<dbReference type="GO" id="GO:0004252">
    <property type="term" value="F:serine-type endopeptidase activity"/>
    <property type="evidence" value="ECO:0007669"/>
    <property type="project" value="InterPro"/>
</dbReference>
<keyword evidence="1" id="KW-0378">Hydrolase</keyword>
<gene>
    <name evidence="4" type="primary">cinII</name>
</gene>
<dbReference type="Gene3D" id="3.40.50.1820">
    <property type="entry name" value="alpha/beta hydrolase"/>
    <property type="match status" value="1"/>
</dbReference>
<accession>P94315</accession>
<feature type="domain" description="Peptidase S9 prolyl oligopeptidase catalytic" evidence="3">
    <location>
        <begin position="80"/>
        <end position="284"/>
    </location>
</feature>
<keyword evidence="2" id="KW-0732">Signal</keyword>
<feature type="chain" id="PRO_5039185272" evidence="2">
    <location>
        <begin position="18"/>
        <end position="285"/>
    </location>
</feature>
<evidence type="ECO:0000256" key="2">
    <source>
        <dbReference type="SAM" id="SignalP"/>
    </source>
</evidence>
<dbReference type="PANTHER" id="PTHR22946">
    <property type="entry name" value="DIENELACTONE HYDROLASE DOMAIN-CONTAINING PROTEIN-RELATED"/>
    <property type="match status" value="1"/>
</dbReference>
<dbReference type="EMBL" id="U64802">
    <property type="protein sequence ID" value="AAB57776.1"/>
    <property type="molecule type" value="Genomic_DNA"/>
</dbReference>
<dbReference type="SUPFAM" id="SSF53474">
    <property type="entry name" value="alpha/beta-Hydrolases"/>
    <property type="match status" value="1"/>
</dbReference>
<dbReference type="PANTHER" id="PTHR22946:SF0">
    <property type="entry name" value="DIENELACTONE HYDROLASE DOMAIN-CONTAINING PROTEIN"/>
    <property type="match status" value="1"/>
</dbReference>
<name>P94315_BUTFI</name>